<evidence type="ECO:0000313" key="1">
    <source>
        <dbReference type="EMBL" id="SBP89429.1"/>
    </source>
</evidence>
<dbReference type="Proteomes" id="UP000214566">
    <property type="component" value="Unassembled WGS sequence"/>
</dbReference>
<sequence>MDTRPMWTGSNSAPCRGSGFVWVMVGRVEEGLEMLVERPVLAWRLAGGLLCARGPHQLAQGEGIGVRVVVQERGQRRVVLQEPGAPVFERMHASHRLAAFAGGIGQRLAQWRGINLAHELADVLGMAPAALVGADALHLAQGLAQGVGRVEHVDAVRGQGGKLLAEILQGLHVAFELALAGRQVGKRPGVGVMRRGGKVGGGFHRPVLSSAPRVLGSEPGLPRFPGAYLPSRYE</sequence>
<keyword evidence="2" id="KW-1185">Reference proteome</keyword>
<proteinExistence type="predicted"/>
<dbReference type="EMBL" id="FLMQ01000056">
    <property type="protein sequence ID" value="SBP89429.1"/>
    <property type="molecule type" value="Genomic_DNA"/>
</dbReference>
<reference evidence="1 2" key="1">
    <citation type="submission" date="2016-06" db="EMBL/GenBank/DDBJ databases">
        <authorList>
            <person name="Kjaerup R.B."/>
            <person name="Dalgaard T.S."/>
            <person name="Juul-Madsen H.R."/>
        </authorList>
    </citation>
    <scope>NUCLEOTIDE SEQUENCE [LARGE SCALE GENOMIC DNA]</scope>
    <source>
        <strain evidence="1 2">DSM 16361</strain>
    </source>
</reference>
<name>A0A238D870_THIDL</name>
<dbReference type="AlphaFoldDB" id="A0A238D870"/>
<protein>
    <submittedName>
        <fullName evidence="1">Uncharacterized protein</fullName>
    </submittedName>
</protein>
<organism evidence="1 2">
    <name type="scientific">Thiomonas delicata</name>
    <name type="common">Thiomonas cuprina</name>
    <dbReference type="NCBI Taxonomy" id="364030"/>
    <lineage>
        <taxon>Bacteria</taxon>
        <taxon>Pseudomonadati</taxon>
        <taxon>Pseudomonadota</taxon>
        <taxon>Betaproteobacteria</taxon>
        <taxon>Burkholderiales</taxon>
        <taxon>Thiomonas</taxon>
    </lineage>
</organism>
<accession>A0A238D870</accession>
<evidence type="ECO:0000313" key="2">
    <source>
        <dbReference type="Proteomes" id="UP000214566"/>
    </source>
</evidence>
<gene>
    <name evidence="1" type="ORF">THIARS_71049</name>
</gene>